<name>A0A9P6J4H9_9FUNG</name>
<dbReference type="AlphaFoldDB" id="A0A9P6J4H9"/>
<reference evidence="3" key="1">
    <citation type="journal article" date="2020" name="Fungal Divers.">
        <title>Resolving the Mortierellaceae phylogeny through synthesis of multi-gene phylogenetics and phylogenomics.</title>
        <authorList>
            <person name="Vandepol N."/>
            <person name="Liber J."/>
            <person name="Desiro A."/>
            <person name="Na H."/>
            <person name="Kennedy M."/>
            <person name="Barry K."/>
            <person name="Grigoriev I.V."/>
            <person name="Miller A.N."/>
            <person name="O'Donnell K."/>
            <person name="Stajich J.E."/>
            <person name="Bonito G."/>
        </authorList>
    </citation>
    <scope>NUCLEOTIDE SEQUENCE</scope>
    <source>
        <strain evidence="3">MES-2147</strain>
    </source>
</reference>
<keyword evidence="4" id="KW-1185">Reference proteome</keyword>
<dbReference type="InterPro" id="IPR006615">
    <property type="entry name" value="Pept_C19_DUSP"/>
</dbReference>
<sequence length="406" mass="45286">MSHRGAEKQAYKRDKLYNWMHRRDIDEFERKAKAVRSPAAAWVSRAWLTDWQRHSRLSSDKTKRKLINKTALEVLTRVFGAMSLPESGVSECDVCRDELQPYIDIKKGMALQATSEKQDLMDMVIRGARIRHFMKKWLAYVKRPTVNERPTAIDNTNLVCKHSQFVFDLDNDADKENEDDICLIKEEEWAYLHALYGGGPEVVVSMTEGSQTNGNQAEVQSTTESTPALCVTCRSERFLNFSSTTLVIRIYTPGASDTKNDDSSAISPPAGYTTSEQNGECFAAPAAKRKQAPDVLGQEIGTRRSKRSKTIKKSYKEIKVVVGKLETIMGKTDVVPLYQKLVHGKVELDKNEATMAELAIPPNAVLDMIAFDQSMEDLALSTLEDVAPAPGDVGGFGGTGLAEEWL</sequence>
<dbReference type="SUPFAM" id="SSF143791">
    <property type="entry name" value="DUSP-like"/>
    <property type="match status" value="1"/>
</dbReference>
<evidence type="ECO:0000313" key="4">
    <source>
        <dbReference type="Proteomes" id="UP000749646"/>
    </source>
</evidence>
<dbReference type="Proteomes" id="UP000749646">
    <property type="component" value="Unassembled WGS sequence"/>
</dbReference>
<dbReference type="EMBL" id="JAAAHW010006371">
    <property type="protein sequence ID" value="KAF9962573.1"/>
    <property type="molecule type" value="Genomic_DNA"/>
</dbReference>
<organism evidence="3 4">
    <name type="scientific">Modicella reniformis</name>
    <dbReference type="NCBI Taxonomy" id="1440133"/>
    <lineage>
        <taxon>Eukaryota</taxon>
        <taxon>Fungi</taxon>
        <taxon>Fungi incertae sedis</taxon>
        <taxon>Mucoromycota</taxon>
        <taxon>Mortierellomycotina</taxon>
        <taxon>Mortierellomycetes</taxon>
        <taxon>Mortierellales</taxon>
        <taxon>Mortierellaceae</taxon>
        <taxon>Modicella</taxon>
    </lineage>
</organism>
<evidence type="ECO:0000256" key="1">
    <source>
        <dbReference type="SAM" id="MobiDB-lite"/>
    </source>
</evidence>
<feature type="region of interest" description="Disordered" evidence="1">
    <location>
        <begin position="256"/>
        <end position="276"/>
    </location>
</feature>
<feature type="domain" description="DUSP" evidence="2">
    <location>
        <begin position="7"/>
        <end position="208"/>
    </location>
</feature>
<comment type="caution">
    <text evidence="3">The sequence shown here is derived from an EMBL/GenBank/DDBJ whole genome shotgun (WGS) entry which is preliminary data.</text>
</comment>
<dbReference type="OrthoDB" id="289038at2759"/>
<dbReference type="Pfam" id="PF06337">
    <property type="entry name" value="DUSP"/>
    <property type="match status" value="1"/>
</dbReference>
<dbReference type="InterPro" id="IPR035927">
    <property type="entry name" value="DUSP-like_sf"/>
</dbReference>
<evidence type="ECO:0000313" key="3">
    <source>
        <dbReference type="EMBL" id="KAF9962573.1"/>
    </source>
</evidence>
<dbReference type="GO" id="GO:0004843">
    <property type="term" value="F:cysteine-type deubiquitinase activity"/>
    <property type="evidence" value="ECO:0007669"/>
    <property type="project" value="InterPro"/>
</dbReference>
<accession>A0A9P6J4H9</accession>
<gene>
    <name evidence="3" type="ORF">BGZ65_008749</name>
</gene>
<evidence type="ECO:0000259" key="2">
    <source>
        <dbReference type="PROSITE" id="PS51283"/>
    </source>
</evidence>
<protein>
    <recommendedName>
        <fullName evidence="2">DUSP domain-containing protein</fullName>
    </recommendedName>
</protein>
<dbReference type="PROSITE" id="PS51283">
    <property type="entry name" value="DUSP"/>
    <property type="match status" value="1"/>
</dbReference>
<proteinExistence type="predicted"/>
<dbReference type="Gene3D" id="3.30.2230.10">
    <property type="entry name" value="DUSP-like"/>
    <property type="match status" value="1"/>
</dbReference>